<reference evidence="2" key="1">
    <citation type="submission" date="2014-11" db="EMBL/GenBank/DDBJ databases">
        <authorList>
            <person name="Otto D Thomas"/>
            <person name="Naeem Raeece"/>
        </authorList>
    </citation>
    <scope>NUCLEOTIDE SEQUENCE</scope>
</reference>
<keyword evidence="1" id="KW-0472">Membrane</keyword>
<feature type="transmembrane region" description="Helical" evidence="1">
    <location>
        <begin position="34"/>
        <end position="53"/>
    </location>
</feature>
<evidence type="ECO:0000313" key="2">
    <source>
        <dbReference type="EMBL" id="CEM53034.1"/>
    </source>
</evidence>
<evidence type="ECO:0000256" key="1">
    <source>
        <dbReference type="SAM" id="Phobius"/>
    </source>
</evidence>
<dbReference type="VEuPathDB" id="CryptoDB:Cvel_11676"/>
<proteinExistence type="predicted"/>
<gene>
    <name evidence="2" type="ORF">Cvel_11676</name>
</gene>
<sequence length="118" mass="13584">MVKKVVVEAEGEKPFDHSPRVALRKQLQRLKTPYVLLYGPITWIFTFELYFIGVFTARGAILMSMAHTLTQIAPVIALMLEKHYDWLFTVTLIVMTWCCDASLSSPPSEEVWFAYNLI</sequence>
<keyword evidence="1" id="KW-0812">Transmembrane</keyword>
<dbReference type="EMBL" id="CDMZ01005477">
    <property type="protein sequence ID" value="CEM53034.1"/>
    <property type="molecule type" value="Genomic_DNA"/>
</dbReference>
<name>A0A0G4I7J0_9ALVE</name>
<keyword evidence="1" id="KW-1133">Transmembrane helix</keyword>
<dbReference type="PhylomeDB" id="A0A0G4I7J0"/>
<organism evidence="2">
    <name type="scientific">Chromera velia CCMP2878</name>
    <dbReference type="NCBI Taxonomy" id="1169474"/>
    <lineage>
        <taxon>Eukaryota</taxon>
        <taxon>Sar</taxon>
        <taxon>Alveolata</taxon>
        <taxon>Colpodellida</taxon>
        <taxon>Chromeraceae</taxon>
        <taxon>Chromera</taxon>
    </lineage>
</organism>
<accession>A0A0G4I7J0</accession>
<dbReference type="AlphaFoldDB" id="A0A0G4I7J0"/>
<protein>
    <submittedName>
        <fullName evidence="2">Uncharacterized protein</fullName>
    </submittedName>
</protein>